<dbReference type="PROSITE" id="PS51186">
    <property type="entry name" value="GNAT"/>
    <property type="match status" value="1"/>
</dbReference>
<feature type="region of interest" description="Disordered" evidence="1">
    <location>
        <begin position="224"/>
        <end position="244"/>
    </location>
</feature>
<proteinExistence type="predicted"/>
<dbReference type="InterPro" id="IPR053144">
    <property type="entry name" value="Acetyltransferase_Butenolide"/>
</dbReference>
<evidence type="ECO:0000313" key="4">
    <source>
        <dbReference type="Proteomes" id="UP001642405"/>
    </source>
</evidence>
<feature type="region of interest" description="Disordered" evidence="1">
    <location>
        <begin position="21"/>
        <end position="46"/>
    </location>
</feature>
<comment type="caution">
    <text evidence="3">The sequence shown here is derived from an EMBL/GenBank/DDBJ whole genome shotgun (WGS) entry which is preliminary data.</text>
</comment>
<keyword evidence="4" id="KW-1185">Reference proteome</keyword>
<gene>
    <name evidence="3" type="ORF">SCUCBS95973_000529</name>
</gene>
<organism evidence="3 4">
    <name type="scientific">Sporothrix curviconia</name>
    <dbReference type="NCBI Taxonomy" id="1260050"/>
    <lineage>
        <taxon>Eukaryota</taxon>
        <taxon>Fungi</taxon>
        <taxon>Dikarya</taxon>
        <taxon>Ascomycota</taxon>
        <taxon>Pezizomycotina</taxon>
        <taxon>Sordariomycetes</taxon>
        <taxon>Sordariomycetidae</taxon>
        <taxon>Ophiostomatales</taxon>
        <taxon>Ophiostomataceae</taxon>
        <taxon>Sporothrix</taxon>
    </lineage>
</organism>
<sequence>MASYISNPPLLSWRISVPVPPVDGHGPTDANSGTDATATTQPGKQTEHFLCSSDPSLIQLDALHEAMASDLLWWCKPLARTQLVTMVNNSVCLGLYRVATADGDDGSDSNENAREMVGFARLITDRVTFAYLTDVYILPAYQRRGLGAWMMRCMRELCEGSGPEREGSTPASTGWPDLRSLWLIASTKSAARMYMVSLGGEEAARYRPTPGESDSGMILVEMPGPANSIRNHATKNGTAATKAD</sequence>
<dbReference type="InterPro" id="IPR000182">
    <property type="entry name" value="GNAT_dom"/>
</dbReference>
<dbReference type="Gene3D" id="3.40.630.30">
    <property type="match status" value="1"/>
</dbReference>
<evidence type="ECO:0000259" key="2">
    <source>
        <dbReference type="PROSITE" id="PS51186"/>
    </source>
</evidence>
<protein>
    <recommendedName>
        <fullName evidence="2">N-acetyltransferase domain-containing protein</fullName>
    </recommendedName>
</protein>
<feature type="compositionally biased region" description="Polar residues" evidence="1">
    <location>
        <begin position="29"/>
        <end position="44"/>
    </location>
</feature>
<reference evidence="3 4" key="1">
    <citation type="submission" date="2024-01" db="EMBL/GenBank/DDBJ databases">
        <authorList>
            <person name="Allen C."/>
            <person name="Tagirdzhanova G."/>
        </authorList>
    </citation>
    <scope>NUCLEOTIDE SEQUENCE [LARGE SCALE GENOMIC DNA]</scope>
</reference>
<feature type="domain" description="N-acetyltransferase" evidence="2">
    <location>
        <begin position="115"/>
        <end position="225"/>
    </location>
</feature>
<accession>A0ABP0AR13</accession>
<dbReference type="PANTHER" id="PTHR43233">
    <property type="entry name" value="FAMILY N-ACETYLTRANSFERASE, PUTATIVE (AFU_ORTHOLOGUE AFUA_6G03350)-RELATED"/>
    <property type="match status" value="1"/>
</dbReference>
<dbReference type="Proteomes" id="UP001642405">
    <property type="component" value="Unassembled WGS sequence"/>
</dbReference>
<evidence type="ECO:0000313" key="3">
    <source>
        <dbReference type="EMBL" id="CAK7209702.1"/>
    </source>
</evidence>
<dbReference type="PANTHER" id="PTHR43233:SF1">
    <property type="entry name" value="FAMILY N-ACETYLTRANSFERASE, PUTATIVE (AFU_ORTHOLOGUE AFUA_6G03350)-RELATED"/>
    <property type="match status" value="1"/>
</dbReference>
<name>A0ABP0AR13_9PEZI</name>
<dbReference type="EMBL" id="CAWUHB010000002">
    <property type="protein sequence ID" value="CAK7209702.1"/>
    <property type="molecule type" value="Genomic_DNA"/>
</dbReference>
<dbReference type="Pfam" id="PF13508">
    <property type="entry name" value="Acetyltransf_7"/>
    <property type="match status" value="1"/>
</dbReference>
<dbReference type="InterPro" id="IPR016181">
    <property type="entry name" value="Acyl_CoA_acyltransferase"/>
</dbReference>
<dbReference type="SUPFAM" id="SSF55729">
    <property type="entry name" value="Acyl-CoA N-acyltransferases (Nat)"/>
    <property type="match status" value="1"/>
</dbReference>
<evidence type="ECO:0000256" key="1">
    <source>
        <dbReference type="SAM" id="MobiDB-lite"/>
    </source>
</evidence>
<feature type="compositionally biased region" description="Polar residues" evidence="1">
    <location>
        <begin position="228"/>
        <end position="244"/>
    </location>
</feature>
<dbReference type="CDD" id="cd04301">
    <property type="entry name" value="NAT_SF"/>
    <property type="match status" value="1"/>
</dbReference>